<dbReference type="EMBL" id="KZ819800">
    <property type="protein sequence ID" value="PWN52035.1"/>
    <property type="molecule type" value="Genomic_DNA"/>
</dbReference>
<protein>
    <submittedName>
        <fullName evidence="1">Uncharacterized protein</fullName>
    </submittedName>
</protein>
<gene>
    <name evidence="1" type="ORF">IE53DRAFT_312848</name>
</gene>
<organism evidence="1 2">
    <name type="scientific">Violaceomyces palustris</name>
    <dbReference type="NCBI Taxonomy" id="1673888"/>
    <lineage>
        <taxon>Eukaryota</taxon>
        <taxon>Fungi</taxon>
        <taxon>Dikarya</taxon>
        <taxon>Basidiomycota</taxon>
        <taxon>Ustilaginomycotina</taxon>
        <taxon>Ustilaginomycetes</taxon>
        <taxon>Violaceomycetales</taxon>
        <taxon>Violaceomycetaceae</taxon>
        <taxon>Violaceomyces</taxon>
    </lineage>
</organism>
<sequence length="1335" mass="145272">MDPKIVDPPLSRKPTSSSSEFEKALSAARVLAGERDEALGIRKATSASSLSEKAKSFRGGGLSRVLGERLEYAQEELKDTSLLVVWNQDEPQWHSSERVTGQASLALLVAIHLGLLEKKRSQTAKASRPPDPAAGVESDRKRGKLKLSSTEPEPHFEVTLGVKDIRVARTLISLSLRWSLQAAIRAYDQALVAVNPKAVRSAKKDPETSRFEEIPSEVDEKSRRTSLGELATARNDLAHLLNRFKALLTDNEGAGSKSTGISTPTDVSVFLLRLGVTDLLGGWLRLAFGPMVPLPAPKGATEEAEGQKRDSAAFVSSLLTFLSTVSAYSSLSAVISNPLRSSASEAGGKSESQLQGSPEFVRASASKLLSAQLLRPDGVRALFIVTLGGLDIDEASDFMDEGSDGGKDLLNKYENLSKLLLTPPQRMPGEVYFNIVIPKLVDIVDPDPKTTITPPSPSHMRAASFVLTRLAEKQPDHLRATLQERIYSSFEPDLVPPPPNPNREAEVAWAVTVVDPERLVRSISLLTTLLVLSEPSPDFFDFLYSPILAQLLSLYSFLSKPSAAAVAKVQEFKSKSVAELKDQVDKIVRAWMRLVESERGAKVLADCLRRSGKGIGSGCESESGDECFFWGQDSRGVSVLYGRSVPPQDDWDLSNLLGGISFEQLARAVREGDSSEDGGGPLPAIPATLPGSLSLNPDPKLLVGLLKATQRRDVAQTLLPRVLEGYIGQKAFKKAGIERRGESLETKAVFYLQMILHLFEAFGSEILQNDIKTTLSFVDFSLMSPSERRKMAGAEVKVKVLESEDEITTVGVSKRKQAPIPSLFDIGASASQQEEGAEFDVEVDDAEGEVDEELVNTALTLLLSLLEGDEKLSTENVSLLQVIESKLDSHADSRNRETASLAKEAKLVLTARRSLVPVDPACATKDKGKVDGKTGRDEPLSTGKAKAMKTYQEALKLLQDPILPVRAHGLILLTKLVSSDSKSGGMKEDLDPALIPAILDILLQAIQDDESYLYLNAVKGLSEMASSHGGGMIKRLVSIYLSTSEESVSSRSFSSSSRTSKRFNQREVDKVLRIGEALLQVIQKLDKALEIHVDLIVPPLLEKLSQANVPSTIRSSIISILGTTVEAIPLGLATRGLSRKMVQTCSDLIRIETVVRKQPVKSKSSRLGTRARVKGKAKEGGETSLDLDLDEEEEEEGEEENRRGWQDATSTDSTSPSLRRSAILLLSLLLRGTKHQVLEGREEEEVWVSSRLESLTLPGGASFPPLGDVDRPLRSRARKDSPLLVDPGSLSGLRILMSFSREKDDDAVVRYQAEEALREISELEVEIVRAGGILR</sequence>
<evidence type="ECO:0000313" key="1">
    <source>
        <dbReference type="EMBL" id="PWN52035.1"/>
    </source>
</evidence>
<reference evidence="1 2" key="1">
    <citation type="journal article" date="2018" name="Mol. Biol. Evol.">
        <title>Broad Genomic Sampling Reveals a Smut Pathogenic Ancestry of the Fungal Clade Ustilaginomycotina.</title>
        <authorList>
            <person name="Kijpornyongpan T."/>
            <person name="Mondo S.J."/>
            <person name="Barry K."/>
            <person name="Sandor L."/>
            <person name="Lee J."/>
            <person name="Lipzen A."/>
            <person name="Pangilinan J."/>
            <person name="LaButti K."/>
            <person name="Hainaut M."/>
            <person name="Henrissat B."/>
            <person name="Grigoriev I.V."/>
            <person name="Spatafora J.W."/>
            <person name="Aime M.C."/>
        </authorList>
    </citation>
    <scope>NUCLEOTIDE SEQUENCE [LARGE SCALE GENOMIC DNA]</scope>
    <source>
        <strain evidence="1 2">SA 807</strain>
    </source>
</reference>
<name>A0ACD0P206_9BASI</name>
<keyword evidence="2" id="KW-1185">Reference proteome</keyword>
<accession>A0ACD0P206</accession>
<proteinExistence type="predicted"/>
<evidence type="ECO:0000313" key="2">
    <source>
        <dbReference type="Proteomes" id="UP000245626"/>
    </source>
</evidence>
<dbReference type="Proteomes" id="UP000245626">
    <property type="component" value="Unassembled WGS sequence"/>
</dbReference>